<sequence length="96" mass="10538">MKVNICNFKKGFTLAEGDLIVAQAKNGNGSVRHYLIVKESDREIASNFKLLNISSSNILASFCSKIPENAIAFIEETLKCVILDVIPAEKLQIGLK</sequence>
<protein>
    <recommendedName>
        <fullName evidence="3">Group-specific protein</fullName>
    </recommendedName>
</protein>
<gene>
    <name evidence="1" type="ORF">JCR31_28715</name>
</gene>
<evidence type="ECO:0000313" key="1">
    <source>
        <dbReference type="EMBL" id="MBK1611817.1"/>
    </source>
</evidence>
<dbReference type="EMBL" id="JAEFBZ010000007">
    <property type="protein sequence ID" value="MBK1611817.1"/>
    <property type="molecule type" value="Genomic_DNA"/>
</dbReference>
<evidence type="ECO:0008006" key="3">
    <source>
        <dbReference type="Google" id="ProtNLM"/>
    </source>
</evidence>
<dbReference type="Proteomes" id="UP000613452">
    <property type="component" value="Unassembled WGS sequence"/>
</dbReference>
<dbReference type="AlphaFoldDB" id="A0ABD4LMW3"/>
<evidence type="ECO:0000313" key="2">
    <source>
        <dbReference type="Proteomes" id="UP000613452"/>
    </source>
</evidence>
<accession>A0ABD4LMW3</accession>
<organism evidence="1 2">
    <name type="scientific">Bacillus cereus</name>
    <dbReference type="NCBI Taxonomy" id="1396"/>
    <lineage>
        <taxon>Bacteria</taxon>
        <taxon>Bacillati</taxon>
        <taxon>Bacillota</taxon>
        <taxon>Bacilli</taxon>
        <taxon>Bacillales</taxon>
        <taxon>Bacillaceae</taxon>
        <taxon>Bacillus</taxon>
        <taxon>Bacillus cereus group</taxon>
    </lineage>
</organism>
<name>A0ABD4LMW3_BACCE</name>
<reference evidence="1 2" key="1">
    <citation type="submission" date="2020-12" db="EMBL/GenBank/DDBJ databases">
        <title>Genome assembly for a thermostable protease producing Bacillus cereus MAKP1 strain isolated from chicken gut.</title>
        <authorList>
            <person name="Malaviya A."/>
        </authorList>
    </citation>
    <scope>NUCLEOTIDE SEQUENCE [LARGE SCALE GENOMIC DNA]</scope>
    <source>
        <strain evidence="1 2">MAKP1</strain>
    </source>
</reference>
<proteinExistence type="predicted"/>
<dbReference type="RefSeq" id="WP_200152650.1">
    <property type="nucleotide sequence ID" value="NZ_JAEFBZ010000007.1"/>
</dbReference>
<comment type="caution">
    <text evidence="1">The sequence shown here is derived from an EMBL/GenBank/DDBJ whole genome shotgun (WGS) entry which is preliminary data.</text>
</comment>